<dbReference type="GO" id="GO:0006071">
    <property type="term" value="P:glycerol metabolic process"/>
    <property type="evidence" value="ECO:0007669"/>
    <property type="project" value="UniProtKB-KW"/>
</dbReference>
<keyword evidence="4" id="KW-0319">Glycerol metabolism</keyword>
<evidence type="ECO:0000256" key="4">
    <source>
        <dbReference type="ARBA" id="ARBA00022798"/>
    </source>
</evidence>
<dbReference type="AlphaFoldDB" id="A0A6A9UTA2"/>
<dbReference type="SUPFAM" id="SSF51695">
    <property type="entry name" value="PLC-like phosphodiesterases"/>
    <property type="match status" value="1"/>
</dbReference>
<dbReference type="Proteomes" id="UP000435304">
    <property type="component" value="Unassembled WGS sequence"/>
</dbReference>
<dbReference type="GO" id="GO:0042597">
    <property type="term" value="C:periplasmic space"/>
    <property type="evidence" value="ECO:0007669"/>
    <property type="project" value="TreeGrafter"/>
</dbReference>
<evidence type="ECO:0000259" key="8">
    <source>
        <dbReference type="PROSITE" id="PS51704"/>
    </source>
</evidence>
<evidence type="ECO:0000313" key="10">
    <source>
        <dbReference type="Proteomes" id="UP000435304"/>
    </source>
</evidence>
<feature type="region of interest" description="Disordered" evidence="7">
    <location>
        <begin position="75"/>
        <end position="99"/>
    </location>
</feature>
<dbReference type="SUPFAM" id="SSF63829">
    <property type="entry name" value="Calcium-dependent phosphotriesterase"/>
    <property type="match status" value="1"/>
</dbReference>
<feature type="compositionally biased region" description="Low complexity" evidence="7">
    <location>
        <begin position="342"/>
        <end position="351"/>
    </location>
</feature>
<keyword evidence="3" id="KW-0732">Signal</keyword>
<comment type="caution">
    <text evidence="9">The sequence shown here is derived from an EMBL/GenBank/DDBJ whole genome shotgun (WGS) entry which is preliminary data.</text>
</comment>
<protein>
    <recommendedName>
        <fullName evidence="2">glycerophosphodiester phosphodiesterase</fullName>
        <ecNumber evidence="2">3.1.4.46</ecNumber>
    </recommendedName>
</protein>
<comment type="similarity">
    <text evidence="1">Belongs to the glycerophosphoryl diester phosphodiesterase family.</text>
</comment>
<reference evidence="9 10" key="1">
    <citation type="submission" date="2019-12" db="EMBL/GenBank/DDBJ databases">
        <title>Auraticoccus cholistani sp. nov., an actinomycete isolated from soil of Cholistan desert.</title>
        <authorList>
            <person name="Cheema M.T."/>
        </authorList>
    </citation>
    <scope>NUCLEOTIDE SEQUENCE [LARGE SCALE GENOMIC DNA]</scope>
    <source>
        <strain evidence="9 10">F435</strain>
    </source>
</reference>
<sequence>MRPSSRRLVLAGALVTGLVAGVAALPLALRDAPAAGPGAGTGPGTVTVTGPRLTGRATLPADRLGPVPPEGQLPGLSGAVAEPDGTLRVLPDSGREGGDAEDVELRIDHVRVDWGGGGAPGALEVLGHVRLSDPDRHLGSALVDGTPARRLTGADLDVGAVQRAPDGSFWLGDARRPSLLHVDADGRVLQPPVRFPPGSSPQQAGREDEGAGTAPDGGFEAVAASPDGHHLYPVLAAAPAGEEDPRRRLVAELDTRTGAFTDRTWTYRVDTDANRVADAQMTGSGQLLVLERDDLEGAAAVTRRLYTVDLGRTEESGVLAKELHADLLAVDDPDGTAGTGAAGAPDQPAGPRTAETFAVLPDGQLAVAGAAAEAEAEIAGRPGTPGDLELLRLDPDAERWQTLNRVPVLAHRGASGQRPEHTLAAYALAIRQCADVIEPDVVPTRDGVLVARHENEISGTTDVASRPEFADRRTTRTIDGRRVTGWFTEDFTLAELRTLRAVERVPDIRPENTRFDGLYPVPTLAEVLDLARHSRTCAGEPVGVAPETKHPSYFDSIGLSLEEPLLAELAAAGLDTEDAPVVVQSFETANLRELARRAPVGLAQLVGCSGAPQDLAQAGDGRTYRDLVSPDGLREIATYADSVALCKDVMIPRQPDGTLGQPTAVVEDAHRAGLTVVGWSFRVENEYLPAELDSSADPAADGDMAAEVRVFLDAGMDQVFSDNPDVAVAAVAGAR</sequence>
<name>A0A6A9UTA2_9ACTN</name>
<evidence type="ECO:0000256" key="1">
    <source>
        <dbReference type="ARBA" id="ARBA00007277"/>
    </source>
</evidence>
<evidence type="ECO:0000256" key="2">
    <source>
        <dbReference type="ARBA" id="ARBA00012247"/>
    </source>
</evidence>
<dbReference type="PANTHER" id="PTHR43620:SF7">
    <property type="entry name" value="GLYCEROPHOSPHODIESTER PHOSPHODIESTERASE GDPD5-RELATED"/>
    <property type="match status" value="1"/>
</dbReference>
<dbReference type="PANTHER" id="PTHR43620">
    <property type="entry name" value="GLYCEROPHOSPHORYL DIESTER PHOSPHODIESTERASE"/>
    <property type="match status" value="1"/>
</dbReference>
<evidence type="ECO:0000313" key="9">
    <source>
        <dbReference type="EMBL" id="MVA74965.1"/>
    </source>
</evidence>
<keyword evidence="10" id="KW-1185">Reference proteome</keyword>
<dbReference type="InterPro" id="IPR017946">
    <property type="entry name" value="PLC-like_Pdiesterase_TIM-brl"/>
</dbReference>
<feature type="domain" description="GP-PDE" evidence="8">
    <location>
        <begin position="406"/>
        <end position="731"/>
    </location>
</feature>
<dbReference type="EMBL" id="WPCU01000004">
    <property type="protein sequence ID" value="MVA74965.1"/>
    <property type="molecule type" value="Genomic_DNA"/>
</dbReference>
<evidence type="ECO:0000256" key="7">
    <source>
        <dbReference type="SAM" id="MobiDB-lite"/>
    </source>
</evidence>
<dbReference type="Pfam" id="PF13449">
    <property type="entry name" value="Phytase-like"/>
    <property type="match status" value="1"/>
</dbReference>
<dbReference type="RefSeq" id="WP_156607818.1">
    <property type="nucleotide sequence ID" value="NZ_WPCU01000004.1"/>
</dbReference>
<evidence type="ECO:0000256" key="3">
    <source>
        <dbReference type="ARBA" id="ARBA00022729"/>
    </source>
</evidence>
<dbReference type="InterPro" id="IPR027372">
    <property type="entry name" value="Phytase-like_dom"/>
</dbReference>
<dbReference type="Gene3D" id="3.20.20.190">
    <property type="entry name" value="Phosphatidylinositol (PI) phosphodiesterase"/>
    <property type="match status" value="1"/>
</dbReference>
<accession>A0A6A9UTA2</accession>
<feature type="region of interest" description="Disordered" evidence="7">
    <location>
        <begin position="188"/>
        <end position="225"/>
    </location>
</feature>
<dbReference type="PROSITE" id="PS51318">
    <property type="entry name" value="TAT"/>
    <property type="match status" value="1"/>
</dbReference>
<dbReference type="EC" id="3.1.4.46" evidence="2"/>
<dbReference type="Pfam" id="PF03009">
    <property type="entry name" value="GDPD"/>
    <property type="match status" value="1"/>
</dbReference>
<dbReference type="GO" id="GO:0008889">
    <property type="term" value="F:glycerophosphodiester phosphodiesterase activity"/>
    <property type="evidence" value="ECO:0007669"/>
    <property type="project" value="UniProtKB-EC"/>
</dbReference>
<dbReference type="GO" id="GO:0006629">
    <property type="term" value="P:lipid metabolic process"/>
    <property type="evidence" value="ECO:0007669"/>
    <property type="project" value="InterPro"/>
</dbReference>
<gene>
    <name evidence="9" type="ORF">GC722_02815</name>
</gene>
<dbReference type="PROSITE" id="PS51704">
    <property type="entry name" value="GP_PDE"/>
    <property type="match status" value="1"/>
</dbReference>
<comment type="catalytic activity">
    <reaction evidence="6">
        <text>a sn-glycero-3-phosphodiester + H2O = an alcohol + sn-glycerol 3-phosphate + H(+)</text>
        <dbReference type="Rhea" id="RHEA:12969"/>
        <dbReference type="ChEBI" id="CHEBI:15377"/>
        <dbReference type="ChEBI" id="CHEBI:15378"/>
        <dbReference type="ChEBI" id="CHEBI:30879"/>
        <dbReference type="ChEBI" id="CHEBI:57597"/>
        <dbReference type="ChEBI" id="CHEBI:83408"/>
        <dbReference type="EC" id="3.1.4.46"/>
    </reaction>
</comment>
<dbReference type="InterPro" id="IPR030395">
    <property type="entry name" value="GP_PDE_dom"/>
</dbReference>
<proteinExistence type="inferred from homology"/>
<feature type="region of interest" description="Disordered" evidence="7">
    <location>
        <begin position="332"/>
        <end position="351"/>
    </location>
</feature>
<evidence type="ECO:0000256" key="5">
    <source>
        <dbReference type="ARBA" id="ARBA00022801"/>
    </source>
</evidence>
<evidence type="ECO:0000256" key="6">
    <source>
        <dbReference type="ARBA" id="ARBA00047512"/>
    </source>
</evidence>
<organism evidence="9 10">
    <name type="scientific">Auraticoccus cholistanensis</name>
    <dbReference type="NCBI Taxonomy" id="2656650"/>
    <lineage>
        <taxon>Bacteria</taxon>
        <taxon>Bacillati</taxon>
        <taxon>Actinomycetota</taxon>
        <taxon>Actinomycetes</taxon>
        <taxon>Propionibacteriales</taxon>
        <taxon>Propionibacteriaceae</taxon>
        <taxon>Auraticoccus</taxon>
    </lineage>
</organism>
<keyword evidence="5" id="KW-0378">Hydrolase</keyword>
<dbReference type="InterPro" id="IPR006311">
    <property type="entry name" value="TAT_signal"/>
</dbReference>